<evidence type="ECO:0000313" key="5">
    <source>
        <dbReference type="EMBL" id="GIG89786.1"/>
    </source>
</evidence>
<evidence type="ECO:0000256" key="1">
    <source>
        <dbReference type="SAM" id="Coils"/>
    </source>
</evidence>
<keyword evidence="3" id="KW-0732">Signal</keyword>
<dbReference type="EMBL" id="BONW01000021">
    <property type="protein sequence ID" value="GIG89786.1"/>
    <property type="molecule type" value="Genomic_DNA"/>
</dbReference>
<keyword evidence="6" id="KW-1185">Reference proteome</keyword>
<reference evidence="5 6" key="1">
    <citation type="submission" date="2021-01" db="EMBL/GenBank/DDBJ databases">
        <title>Whole genome shotgun sequence of Plantactinospora endophytica NBRC 110450.</title>
        <authorList>
            <person name="Komaki H."/>
            <person name="Tamura T."/>
        </authorList>
    </citation>
    <scope>NUCLEOTIDE SEQUENCE [LARGE SCALE GENOMIC DNA]</scope>
    <source>
        <strain evidence="5 6">NBRC 110450</strain>
    </source>
</reference>
<dbReference type="Proteomes" id="UP000646749">
    <property type="component" value="Unassembled WGS sequence"/>
</dbReference>
<dbReference type="InterPro" id="IPR058593">
    <property type="entry name" value="ARB_07466-like_C"/>
</dbReference>
<accession>A0ABQ4E504</accession>
<name>A0ABQ4E504_9ACTN</name>
<feature type="chain" id="PRO_5045715087" description="ARB-07466-like C-terminal domain-containing protein" evidence="3">
    <location>
        <begin position="34"/>
        <end position="350"/>
    </location>
</feature>
<evidence type="ECO:0000259" key="4">
    <source>
        <dbReference type="Pfam" id="PF26571"/>
    </source>
</evidence>
<gene>
    <name evidence="5" type="ORF">Pen02_47220</name>
</gene>
<feature type="signal peptide" evidence="3">
    <location>
        <begin position="1"/>
        <end position="33"/>
    </location>
</feature>
<dbReference type="Pfam" id="PF26571">
    <property type="entry name" value="VldE"/>
    <property type="match status" value="1"/>
</dbReference>
<dbReference type="Gene3D" id="6.10.250.3150">
    <property type="match status" value="1"/>
</dbReference>
<proteinExistence type="predicted"/>
<organism evidence="5 6">
    <name type="scientific">Plantactinospora endophytica</name>
    <dbReference type="NCBI Taxonomy" id="673535"/>
    <lineage>
        <taxon>Bacteria</taxon>
        <taxon>Bacillati</taxon>
        <taxon>Actinomycetota</taxon>
        <taxon>Actinomycetes</taxon>
        <taxon>Micromonosporales</taxon>
        <taxon>Micromonosporaceae</taxon>
        <taxon>Plantactinospora</taxon>
    </lineage>
</organism>
<evidence type="ECO:0000256" key="2">
    <source>
        <dbReference type="SAM" id="MobiDB-lite"/>
    </source>
</evidence>
<keyword evidence="1" id="KW-0175">Coiled coil</keyword>
<sequence>MRRTAIVRPQGPRRFTALLVAATLLVMTPTALVGTTAAPAVAAPSSPGDEGGTKKLRDALESASKGHIEATAKLNSSKKRQTQLGGQLKQVQARVATLTQEVGVIAAETYRRGRLSPISALLNSASPQSFVEKAAGLEMMAQRDDRKLRELAESLDEATRAKNAIDAEVREQQRQVEVIAKKKKDAEKALASVGGNPSGGLISANSPLAKPAPRNSDGSWPKESCSIDDPTTGSGCITPRTLHALNQAKANNFKRHSSCHRSGGGGEHPKGRACDFSAAPGGFENVDASGGDRTYGNNLAAFYVKNADRLGVLYVIWYRQIWMPGNGWRAYNGNGDPASDHTNHVHLSML</sequence>
<feature type="region of interest" description="Disordered" evidence="2">
    <location>
        <begin position="191"/>
        <end position="226"/>
    </location>
</feature>
<feature type="domain" description="ARB-07466-like C-terminal" evidence="4">
    <location>
        <begin position="234"/>
        <end position="342"/>
    </location>
</feature>
<protein>
    <recommendedName>
        <fullName evidence="4">ARB-07466-like C-terminal domain-containing protein</fullName>
    </recommendedName>
</protein>
<comment type="caution">
    <text evidence="5">The sequence shown here is derived from an EMBL/GenBank/DDBJ whole genome shotgun (WGS) entry which is preliminary data.</text>
</comment>
<feature type="coiled-coil region" evidence="1">
    <location>
        <begin position="141"/>
        <end position="189"/>
    </location>
</feature>
<evidence type="ECO:0000313" key="6">
    <source>
        <dbReference type="Proteomes" id="UP000646749"/>
    </source>
</evidence>
<evidence type="ECO:0000256" key="3">
    <source>
        <dbReference type="SAM" id="SignalP"/>
    </source>
</evidence>